<keyword evidence="3" id="KW-1185">Reference proteome</keyword>
<dbReference type="EMBL" id="CAMXCT020003591">
    <property type="protein sequence ID" value="CAL1158650.1"/>
    <property type="molecule type" value="Genomic_DNA"/>
</dbReference>
<accession>A0A9P1G8V5</accession>
<evidence type="ECO:0000313" key="2">
    <source>
        <dbReference type="EMBL" id="CAL4792587.1"/>
    </source>
</evidence>
<dbReference type="OrthoDB" id="441127at2759"/>
<protein>
    <submittedName>
        <fullName evidence="2">Reticulocyte-binding protein 2-like a</fullName>
    </submittedName>
</protein>
<dbReference type="EMBL" id="CAMXCT010003591">
    <property type="protein sequence ID" value="CAI4005275.1"/>
    <property type="molecule type" value="Genomic_DNA"/>
</dbReference>
<organism evidence="1">
    <name type="scientific">Cladocopium goreaui</name>
    <dbReference type="NCBI Taxonomy" id="2562237"/>
    <lineage>
        <taxon>Eukaryota</taxon>
        <taxon>Sar</taxon>
        <taxon>Alveolata</taxon>
        <taxon>Dinophyceae</taxon>
        <taxon>Suessiales</taxon>
        <taxon>Symbiodiniaceae</taxon>
        <taxon>Cladocopium</taxon>
    </lineage>
</organism>
<proteinExistence type="predicted"/>
<comment type="caution">
    <text evidence="1">The sequence shown here is derived from an EMBL/GenBank/DDBJ whole genome shotgun (WGS) entry which is preliminary data.</text>
</comment>
<sequence length="528" mass="59567">MPNNVPSKKQWAQAFCVAPQNVVHKIHKILSADGDGSKQASGAFKRKCGQINAGTQKCFKALSVKGEKEEDIRFYAGDLPMMLEYICGNTGWYRNRLFAIPNHTVSLVLTADECTGGNVLSVATSKKVLMVYCAILELGELHRPGAYLPLAAIPARDVAGIKGPGTSAIFVALLQFFQREGWFNGFTVLGAAFQLKLFTYLGDYESVRAVFGSRGASAIRPCCLCMNVLAKGRVEAERDNYFTTIEEASTSNCQPYDTEELFQLYDRYLREFPNMSKRQAEEEEKFFGWNVDPASLMAKPDLRALLSLKHLSPSAIGHLFHPSLWNGTCHKGEATASWYLLPLLGFYGFELLDGQDPLEWQSFKALLEVFHALREVRRSLEWTRSLALAQEKHQRLFVACYPGQVRPKHHLRLHLPALYEKFGVYIDMFPTEARHKLYKRMLADCLQYLWSEKDGKMGLHILGRMLNMITQQLIDKPWCNEMLPPVYSAEDVEKEMPGTDAEISAGYAFGSLQIKREQVVLWQHGAGI</sequence>
<feature type="non-terminal residue" evidence="1">
    <location>
        <position position="1"/>
    </location>
</feature>
<evidence type="ECO:0000313" key="1">
    <source>
        <dbReference type="EMBL" id="CAI4005275.1"/>
    </source>
</evidence>
<dbReference type="EMBL" id="CAMXCT030003591">
    <property type="protein sequence ID" value="CAL4792587.1"/>
    <property type="molecule type" value="Genomic_DNA"/>
</dbReference>
<name>A0A9P1G8V5_9DINO</name>
<evidence type="ECO:0000313" key="3">
    <source>
        <dbReference type="Proteomes" id="UP001152797"/>
    </source>
</evidence>
<reference evidence="2 3" key="2">
    <citation type="submission" date="2024-05" db="EMBL/GenBank/DDBJ databases">
        <authorList>
            <person name="Chen Y."/>
            <person name="Shah S."/>
            <person name="Dougan E. K."/>
            <person name="Thang M."/>
            <person name="Chan C."/>
        </authorList>
    </citation>
    <scope>NUCLEOTIDE SEQUENCE [LARGE SCALE GENOMIC DNA]</scope>
</reference>
<dbReference type="Proteomes" id="UP001152797">
    <property type="component" value="Unassembled WGS sequence"/>
</dbReference>
<gene>
    <name evidence="1" type="ORF">C1SCF055_LOCUS31013</name>
</gene>
<reference evidence="1" key="1">
    <citation type="submission" date="2022-10" db="EMBL/GenBank/DDBJ databases">
        <authorList>
            <person name="Chen Y."/>
            <person name="Dougan E. K."/>
            <person name="Chan C."/>
            <person name="Rhodes N."/>
            <person name="Thang M."/>
        </authorList>
    </citation>
    <scope>NUCLEOTIDE SEQUENCE</scope>
</reference>
<dbReference type="AlphaFoldDB" id="A0A9P1G8V5"/>